<dbReference type="Proteomes" id="UP000007241">
    <property type="component" value="Unassembled WGS sequence"/>
</dbReference>
<evidence type="ECO:0000313" key="4">
    <source>
        <dbReference type="EMBL" id="EGF80100.1"/>
    </source>
</evidence>
<gene>
    <name evidence="4" type="ORF">BATDEDRAFT_88892</name>
</gene>
<sequence>MKKVQLKTIRPWIAKKVGDLLGFEDDVVLEFIFNLLDEETDPRQIQIKLTGFLEHHTLSFMEELWKLLLSAQSSPTGIPKEFLDSKIEEIRNKREQDEKLAVNLSLKREKMEQERIQRSSVSQALGHQNSVNQSKDSSKTRVNSLEGYKFTAMPVQSRRKTDRSRSRERHSNRYHNREDKDQYSDSSQQHDRHDRDRDRRRSRDDTRDSKHVDSRRSRDRPGSNSLKTNDSIEAVDSENEQRPRGESSRSNGRVAHSRHHDSHSQSRSDRDSERAARHRHHDSSRERKSHKSRKISRRSSSRSPSSHKRSRRRSESSISSQSSVNTTSSNHQNIRHKNDKSVSSSRAIQNSRDQQSRSSRRERHEHSDYYHRNRSPNAHHDLKSRRPSSQSSRSSSPVGRGKSKQDL</sequence>
<feature type="compositionally biased region" description="Polar residues" evidence="2">
    <location>
        <begin position="341"/>
        <end position="350"/>
    </location>
</feature>
<dbReference type="EMBL" id="GL882884">
    <property type="protein sequence ID" value="EGF80100.1"/>
    <property type="molecule type" value="Genomic_DNA"/>
</dbReference>
<dbReference type="PROSITE" id="PS51025">
    <property type="entry name" value="PWI"/>
    <property type="match status" value="1"/>
</dbReference>
<evidence type="ECO:0000259" key="3">
    <source>
        <dbReference type="PROSITE" id="PS51025"/>
    </source>
</evidence>
<name>F4P387_BATDJ</name>
<dbReference type="Pfam" id="PF01480">
    <property type="entry name" value="PWI"/>
    <property type="match status" value="1"/>
</dbReference>
<feature type="compositionally biased region" description="Polar residues" evidence="2">
    <location>
        <begin position="118"/>
        <end position="143"/>
    </location>
</feature>
<dbReference type="InterPro" id="IPR036483">
    <property type="entry name" value="PWI_dom_sf"/>
</dbReference>
<feature type="compositionally biased region" description="Basic residues" evidence="2">
    <location>
        <begin position="276"/>
        <end position="312"/>
    </location>
</feature>
<feature type="region of interest" description="Disordered" evidence="2">
    <location>
        <begin position="113"/>
        <end position="407"/>
    </location>
</feature>
<feature type="compositionally biased region" description="Low complexity" evidence="2">
    <location>
        <begin position="387"/>
        <end position="400"/>
    </location>
</feature>
<dbReference type="GO" id="GO:0006397">
    <property type="term" value="P:mRNA processing"/>
    <property type="evidence" value="ECO:0007669"/>
    <property type="project" value="UniProtKB-KW"/>
</dbReference>
<dbReference type="GeneID" id="18243312"/>
<feature type="domain" description="PWI" evidence="3">
    <location>
        <begin position="1"/>
        <end position="85"/>
    </location>
</feature>
<proteinExistence type="predicted"/>
<dbReference type="Gene3D" id="1.20.1390.10">
    <property type="entry name" value="PWI domain"/>
    <property type="match status" value="1"/>
</dbReference>
<feature type="compositionally biased region" description="Basic and acidic residues" evidence="2">
    <location>
        <begin position="163"/>
        <end position="221"/>
    </location>
</feature>
<dbReference type="OrthoDB" id="6275295at2759"/>
<dbReference type="PANTHER" id="PTHR23148:SF0">
    <property type="entry name" value="SERINE_ARGININE REPETITIVE MATRIX PROTEIN 1"/>
    <property type="match status" value="1"/>
</dbReference>
<organism evidence="4 5">
    <name type="scientific">Batrachochytrium dendrobatidis (strain JAM81 / FGSC 10211)</name>
    <name type="common">Frog chytrid fungus</name>
    <dbReference type="NCBI Taxonomy" id="684364"/>
    <lineage>
        <taxon>Eukaryota</taxon>
        <taxon>Fungi</taxon>
        <taxon>Fungi incertae sedis</taxon>
        <taxon>Chytridiomycota</taxon>
        <taxon>Chytridiomycota incertae sedis</taxon>
        <taxon>Chytridiomycetes</taxon>
        <taxon>Rhizophydiales</taxon>
        <taxon>Rhizophydiales incertae sedis</taxon>
        <taxon>Batrachochytrium</taxon>
    </lineage>
</organism>
<dbReference type="OMA" id="KICMDRV"/>
<dbReference type="HOGENOM" id="CLU_676118_0_0_1"/>
<dbReference type="InterPro" id="IPR052225">
    <property type="entry name" value="Ser/Arg_repetitive_matrix"/>
</dbReference>
<evidence type="ECO:0000313" key="5">
    <source>
        <dbReference type="Proteomes" id="UP000007241"/>
    </source>
</evidence>
<dbReference type="InParanoid" id="F4P387"/>
<keyword evidence="1" id="KW-0507">mRNA processing</keyword>
<accession>F4P387</accession>
<feature type="compositionally biased region" description="Basic and acidic residues" evidence="2">
    <location>
        <begin position="362"/>
        <end position="371"/>
    </location>
</feature>
<evidence type="ECO:0000256" key="1">
    <source>
        <dbReference type="ARBA" id="ARBA00022664"/>
    </source>
</evidence>
<dbReference type="SUPFAM" id="SSF101233">
    <property type="entry name" value="PWI domain"/>
    <property type="match status" value="1"/>
</dbReference>
<dbReference type="AlphaFoldDB" id="F4P387"/>
<keyword evidence="5" id="KW-1185">Reference proteome</keyword>
<feature type="compositionally biased region" description="Basic and acidic residues" evidence="2">
    <location>
        <begin position="262"/>
        <end position="275"/>
    </location>
</feature>
<dbReference type="SMART" id="SM00311">
    <property type="entry name" value="PWI"/>
    <property type="match status" value="1"/>
</dbReference>
<dbReference type="STRING" id="684364.F4P387"/>
<protein>
    <recommendedName>
        <fullName evidence="3">PWI domain-containing protein</fullName>
    </recommendedName>
</protein>
<dbReference type="RefSeq" id="XP_006679170.1">
    <property type="nucleotide sequence ID" value="XM_006679107.1"/>
</dbReference>
<evidence type="ECO:0000256" key="2">
    <source>
        <dbReference type="SAM" id="MobiDB-lite"/>
    </source>
</evidence>
<dbReference type="InterPro" id="IPR002483">
    <property type="entry name" value="PWI_dom"/>
</dbReference>
<feature type="compositionally biased region" description="Polar residues" evidence="2">
    <location>
        <begin position="222"/>
        <end position="231"/>
    </location>
</feature>
<dbReference type="PANTHER" id="PTHR23148">
    <property type="entry name" value="SERINE/ARGININE REGULATED NUCLEAR MATRIX PROTEIN"/>
    <property type="match status" value="1"/>
</dbReference>
<reference evidence="4 5" key="1">
    <citation type="submission" date="2009-12" db="EMBL/GenBank/DDBJ databases">
        <title>The draft genome of Batrachochytrium dendrobatidis.</title>
        <authorList>
            <consortium name="US DOE Joint Genome Institute (JGI-PGF)"/>
            <person name="Kuo A."/>
            <person name="Salamov A."/>
            <person name="Schmutz J."/>
            <person name="Lucas S."/>
            <person name="Pitluck S."/>
            <person name="Rosenblum E."/>
            <person name="Stajich J."/>
            <person name="Eisen M."/>
            <person name="Grigoriev I.V."/>
        </authorList>
    </citation>
    <scope>NUCLEOTIDE SEQUENCE [LARGE SCALE GENOMIC DNA]</scope>
    <source>
        <strain evidence="5">JAM81 / FGSC 10211</strain>
    </source>
</reference>